<dbReference type="InterPro" id="IPR019734">
    <property type="entry name" value="TPR_rpt"/>
</dbReference>
<dbReference type="OrthoDB" id="1926212at2759"/>
<sequence>MSFVKFKKPQTSASSTPTIPSKDNDQGATTYFTHQKQYTDPPQSINNTSQQPSMYTERRQSSYPLPPQRLKSSIMKLPIIFSPLRSKATKAMKLGDHQETLRLLNELILTYPDNYQTRCDRAEIYQQLENYLDAIDDLNYATEIKPTKARAFYLRGLIFKEMNELGAARKDLSMALIKDSNDPRALDSLKICAQINIDEESLESFEKAICNLNDMLKLDERNIWALHKRGDIYFRQKKYSEVVTDMDKALFIEPNNVDFIEMRGTSLGKLLKYSEAMKDFNKALELDDNNPRLLLKRSKIFRLQNKYQEGLKNIEMLLLMGVELDFNILRTRGKIYRGLCRYKEALSDFNAALKQKQKYSIYVRRAEIHKILRQYDEALNDLNQALSFNPDHSDQLKICDMRNQVYSQSSKFKEALEGLNSVLSISPKNVNALSERGKVYRATHRLDEALNDLNKALTINSKCSLALLYRSKIYRDQNNFTEALTDLNAALGIDPKNAQILRNRGKILTLKKEHDMALRDLNNSLKSEEHSSALRYQGKNLSKLKKYDLAIKSFNKALQMKPTSGSIFYDRGESYFNSHKYKDALEDMNKSLEFDENPKSFELRSLIYMQLNDYKNALADTNRVLHINAKDVKSLKRRANLLEKSQRFHEALDDWLQIKRFSNDKAEPEYLKVLENCGRLLFKLCRYDEALEIFDESLVQAPDNLAFICYRAKILQEQKNYDVALNELDAAMGKQGDKCGLFVMRGAIYKSMKRYKESLQDLNKALKFKSENGGTDQYFELQTEAYCYRGSIYRSLRKNNEALTDLNTALNRDPDNIMALCERSSINRDRARYDDAWKDIEMVLSPNIVNEISV</sequence>
<feature type="repeat" description="TPR" evidence="3">
    <location>
        <begin position="223"/>
        <end position="256"/>
    </location>
</feature>
<evidence type="ECO:0000256" key="1">
    <source>
        <dbReference type="ARBA" id="ARBA00022737"/>
    </source>
</evidence>
<evidence type="ECO:0000313" key="6">
    <source>
        <dbReference type="EMBL" id="CAI2175332.1"/>
    </source>
</evidence>
<keyword evidence="4" id="KW-0175">Coiled coil</keyword>
<accession>A0A9W4WNS9</accession>
<evidence type="ECO:0000313" key="7">
    <source>
        <dbReference type="Proteomes" id="UP001153678"/>
    </source>
</evidence>
<keyword evidence="1" id="KW-0677">Repeat</keyword>
<dbReference type="PROSITE" id="PS50005">
    <property type="entry name" value="TPR"/>
    <property type="match status" value="10"/>
</dbReference>
<feature type="repeat" description="TPR" evidence="3">
    <location>
        <begin position="359"/>
        <end position="392"/>
    </location>
</feature>
<keyword evidence="7" id="KW-1185">Reference proteome</keyword>
<feature type="compositionally biased region" description="Polar residues" evidence="5">
    <location>
        <begin position="9"/>
        <end position="54"/>
    </location>
</feature>
<dbReference type="EMBL" id="CAMKVN010001347">
    <property type="protein sequence ID" value="CAI2175332.1"/>
    <property type="molecule type" value="Genomic_DNA"/>
</dbReference>
<dbReference type="Gene3D" id="1.25.40.10">
    <property type="entry name" value="Tetratricopeptide repeat domain"/>
    <property type="match status" value="10"/>
</dbReference>
<dbReference type="PANTHER" id="PTHR44858">
    <property type="entry name" value="TETRATRICOPEPTIDE REPEAT PROTEIN 6"/>
    <property type="match status" value="1"/>
</dbReference>
<dbReference type="SUPFAM" id="SSF48452">
    <property type="entry name" value="TPR-like"/>
    <property type="match status" value="2"/>
</dbReference>
<protein>
    <submittedName>
        <fullName evidence="6">8090_t:CDS:1</fullName>
    </submittedName>
</protein>
<comment type="caution">
    <text evidence="6">The sequence shown here is derived from an EMBL/GenBank/DDBJ whole genome shotgun (WGS) entry which is preliminary data.</text>
</comment>
<name>A0A9W4WNS9_9GLOM</name>
<dbReference type="Pfam" id="PF13414">
    <property type="entry name" value="TPR_11"/>
    <property type="match status" value="1"/>
</dbReference>
<dbReference type="InterPro" id="IPR050498">
    <property type="entry name" value="Ycf3"/>
</dbReference>
<feature type="coiled-coil region" evidence="4">
    <location>
        <begin position="752"/>
        <end position="813"/>
    </location>
</feature>
<organism evidence="6 7">
    <name type="scientific">Funneliformis geosporum</name>
    <dbReference type="NCBI Taxonomy" id="1117311"/>
    <lineage>
        <taxon>Eukaryota</taxon>
        <taxon>Fungi</taxon>
        <taxon>Fungi incertae sedis</taxon>
        <taxon>Mucoromycota</taxon>
        <taxon>Glomeromycotina</taxon>
        <taxon>Glomeromycetes</taxon>
        <taxon>Glomerales</taxon>
        <taxon>Glomeraceae</taxon>
        <taxon>Funneliformis</taxon>
    </lineage>
</organism>
<feature type="repeat" description="TPR" evidence="3">
    <location>
        <begin position="531"/>
        <end position="564"/>
    </location>
</feature>
<feature type="repeat" description="TPR" evidence="3">
    <location>
        <begin position="464"/>
        <end position="497"/>
    </location>
</feature>
<feature type="region of interest" description="Disordered" evidence="5">
    <location>
        <begin position="1"/>
        <end position="67"/>
    </location>
</feature>
<dbReference type="SUPFAM" id="SSF48439">
    <property type="entry name" value="Protein prenylyltransferase"/>
    <property type="match status" value="1"/>
</dbReference>
<feature type="repeat" description="TPR" evidence="3">
    <location>
        <begin position="739"/>
        <end position="772"/>
    </location>
</feature>
<evidence type="ECO:0000256" key="3">
    <source>
        <dbReference type="PROSITE-ProRule" id="PRU00339"/>
    </source>
</evidence>
<dbReference type="AlphaFoldDB" id="A0A9W4WNS9"/>
<dbReference type="Pfam" id="PF13181">
    <property type="entry name" value="TPR_8"/>
    <property type="match status" value="5"/>
</dbReference>
<feature type="repeat" description="TPR" evidence="3">
    <location>
        <begin position="783"/>
        <end position="816"/>
    </location>
</feature>
<feature type="repeat" description="TPR" evidence="3">
    <location>
        <begin position="430"/>
        <end position="463"/>
    </location>
</feature>
<feature type="repeat" description="TPR" evidence="3">
    <location>
        <begin position="671"/>
        <end position="704"/>
    </location>
</feature>
<feature type="repeat" description="TPR" evidence="3">
    <location>
        <begin position="257"/>
        <end position="290"/>
    </location>
</feature>
<evidence type="ECO:0000256" key="4">
    <source>
        <dbReference type="SAM" id="Coils"/>
    </source>
</evidence>
<evidence type="ECO:0000256" key="2">
    <source>
        <dbReference type="ARBA" id="ARBA00022803"/>
    </source>
</evidence>
<dbReference type="SMART" id="SM00028">
    <property type="entry name" value="TPR"/>
    <property type="match status" value="18"/>
</dbReference>
<dbReference type="PANTHER" id="PTHR44858:SF1">
    <property type="entry name" value="UDP-N-ACETYLGLUCOSAMINE--PEPTIDE N-ACETYLGLUCOSAMINYLTRANSFERASE SPINDLY-RELATED"/>
    <property type="match status" value="1"/>
</dbReference>
<proteinExistence type="predicted"/>
<reference evidence="6" key="1">
    <citation type="submission" date="2022-08" db="EMBL/GenBank/DDBJ databases">
        <authorList>
            <person name="Kallberg Y."/>
            <person name="Tangrot J."/>
            <person name="Rosling A."/>
        </authorList>
    </citation>
    <scope>NUCLEOTIDE SEQUENCE</scope>
    <source>
        <strain evidence="6">Wild A</strain>
    </source>
</reference>
<dbReference type="Proteomes" id="UP001153678">
    <property type="component" value="Unassembled WGS sequence"/>
</dbReference>
<keyword evidence="2 3" id="KW-0802">TPR repeat</keyword>
<evidence type="ECO:0000256" key="5">
    <source>
        <dbReference type="SAM" id="MobiDB-lite"/>
    </source>
</evidence>
<gene>
    <name evidence="6" type="ORF">FWILDA_LOCUS7039</name>
</gene>
<dbReference type="InterPro" id="IPR011990">
    <property type="entry name" value="TPR-like_helical_dom_sf"/>
</dbReference>
<feature type="repeat" description="TPR" evidence="3">
    <location>
        <begin position="565"/>
        <end position="598"/>
    </location>
</feature>